<dbReference type="Pfam" id="PF00646">
    <property type="entry name" value="F-box"/>
    <property type="match status" value="1"/>
</dbReference>
<keyword evidence="3" id="KW-1185">Reference proteome</keyword>
<comment type="caution">
    <text evidence="2">The sequence shown here is derived from an EMBL/GenBank/DDBJ whole genome shotgun (WGS) entry which is preliminary data.</text>
</comment>
<feature type="domain" description="F-box" evidence="1">
    <location>
        <begin position="13"/>
        <end position="46"/>
    </location>
</feature>
<proteinExistence type="predicted"/>
<reference evidence="2" key="1">
    <citation type="submission" date="2022-07" db="EMBL/GenBank/DDBJ databases">
        <title>Genome Sequence of Physisporinus lineatus.</title>
        <authorList>
            <person name="Buettner E."/>
        </authorList>
    </citation>
    <scope>NUCLEOTIDE SEQUENCE</scope>
    <source>
        <strain evidence="2">VT162</strain>
    </source>
</reference>
<organism evidence="2 3">
    <name type="scientific">Meripilus lineatus</name>
    <dbReference type="NCBI Taxonomy" id="2056292"/>
    <lineage>
        <taxon>Eukaryota</taxon>
        <taxon>Fungi</taxon>
        <taxon>Dikarya</taxon>
        <taxon>Basidiomycota</taxon>
        <taxon>Agaricomycotina</taxon>
        <taxon>Agaricomycetes</taxon>
        <taxon>Polyporales</taxon>
        <taxon>Meripilaceae</taxon>
        <taxon>Meripilus</taxon>
    </lineage>
</organism>
<dbReference type="EMBL" id="JANAWD010000058">
    <property type="protein sequence ID" value="KAJ3488852.1"/>
    <property type="molecule type" value="Genomic_DNA"/>
</dbReference>
<name>A0AAD5VD21_9APHY</name>
<gene>
    <name evidence="2" type="ORF">NLI96_g2562</name>
</gene>
<evidence type="ECO:0000313" key="2">
    <source>
        <dbReference type="EMBL" id="KAJ3488852.1"/>
    </source>
</evidence>
<protein>
    <recommendedName>
        <fullName evidence="1">F-box domain-containing protein</fullName>
    </recommendedName>
</protein>
<dbReference type="AlphaFoldDB" id="A0AAD5VD21"/>
<evidence type="ECO:0000313" key="3">
    <source>
        <dbReference type="Proteomes" id="UP001212997"/>
    </source>
</evidence>
<evidence type="ECO:0000259" key="1">
    <source>
        <dbReference type="Pfam" id="PF00646"/>
    </source>
</evidence>
<accession>A0AAD5VD21</accession>
<sequence length="279" mass="32704">MDIVSPDGKLAVDCWYEILTHVDLPTYMTLRSLSKRFRDFLSELLLNRYKRLLRNFFPNPDEFRELLDKNEAVLASYPLLYLVDFRILRVPTRLHLACNQFAYNNIISFLQRAGYRGTHKIEKTGSTIIPTTTQNFWRNNHLIHVRSSQSKLVVLTSPRFSRSVDYFVASGSGYVIAYPQDFSTGPDPVLGYLGERTDAFSFEDKYHMRRFGDTKCLMLPFSNAFSQTVCSYKRFLPVWHEHYSGWPMKGFGLDNALDPFSEEAFEEQQRMFRSTRIFF</sequence>
<dbReference type="Proteomes" id="UP001212997">
    <property type="component" value="Unassembled WGS sequence"/>
</dbReference>
<dbReference type="InterPro" id="IPR001810">
    <property type="entry name" value="F-box_dom"/>
</dbReference>